<evidence type="ECO:0000313" key="4">
    <source>
        <dbReference type="Proteomes" id="UP000591131"/>
    </source>
</evidence>
<proteinExistence type="predicted"/>
<comment type="caution">
    <text evidence="3">The sequence shown here is derived from an EMBL/GenBank/DDBJ whole genome shotgun (WGS) entry which is preliminary data.</text>
</comment>
<feature type="region of interest" description="Disordered" evidence="1">
    <location>
        <begin position="33"/>
        <end position="143"/>
    </location>
</feature>
<evidence type="ECO:0000313" key="3">
    <source>
        <dbReference type="EMBL" id="KAF4658427.1"/>
    </source>
</evidence>
<feature type="compositionally biased region" description="Acidic residues" evidence="1">
    <location>
        <begin position="59"/>
        <end position="69"/>
    </location>
</feature>
<dbReference type="EMBL" id="JAAPAO010000494">
    <property type="protein sequence ID" value="KAF4658427.1"/>
    <property type="molecule type" value="Genomic_DNA"/>
</dbReference>
<gene>
    <name evidence="3" type="ORF">FOL47_007977</name>
</gene>
<keyword evidence="4" id="KW-1185">Reference proteome</keyword>
<dbReference type="Proteomes" id="UP000591131">
    <property type="component" value="Unassembled WGS sequence"/>
</dbReference>
<dbReference type="OrthoDB" id="443167at2759"/>
<sequence>MSSFSIKTLTLLLSILLAVNSSTSEFGASYFPSEEVLSEPAPPSNDLDLPSFEQANSSTDEEEPFDDQVEPFKSTTKLDEEPPSEKFEPGRGYPEDLFGGTEKKDSEASFDAQARQESDEEYLDKEDEVDEDGPGLVGGRFATGTEKNVEVGEHDLPEIDHEALQEAFDELKKDDDEGDDDGEADDDDQGDEEPKLQDIPGEWIPYGTCREILALEPQGGIDTAIRSAFITSINVDGRAFKLRNPGGEDIVMSCPTELKKPVFVEDVGDYLMKIDCLESNKNVPEIYKVRCDNEEDAERLRSLWNGDNRTDGLLEVTTTTTRTSVPETVWTTVTIPTRPPLPEYLEVEIFRHDGDKVFREMPTYPTIEEKMKLHEVHLLLDSLEIVDRSVAGYTLSGNRARILCRDRDDAETLMLKFSSQIETVSVEAGRFSPEMAEEAEATVREGVSKCL</sequence>
<accession>A0A7J6LGL2</accession>
<keyword evidence="2" id="KW-0732">Signal</keyword>
<feature type="signal peptide" evidence="2">
    <location>
        <begin position="1"/>
        <end position="21"/>
    </location>
</feature>
<name>A0A7J6LGL2_PERCH</name>
<organism evidence="3 4">
    <name type="scientific">Perkinsus chesapeaki</name>
    <name type="common">Clam parasite</name>
    <name type="synonym">Perkinsus andrewsi</name>
    <dbReference type="NCBI Taxonomy" id="330153"/>
    <lineage>
        <taxon>Eukaryota</taxon>
        <taxon>Sar</taxon>
        <taxon>Alveolata</taxon>
        <taxon>Perkinsozoa</taxon>
        <taxon>Perkinsea</taxon>
        <taxon>Perkinsida</taxon>
        <taxon>Perkinsidae</taxon>
        <taxon>Perkinsus</taxon>
    </lineage>
</organism>
<feature type="region of interest" description="Disordered" evidence="1">
    <location>
        <begin position="172"/>
        <end position="201"/>
    </location>
</feature>
<reference evidence="3 4" key="1">
    <citation type="submission" date="2020-04" db="EMBL/GenBank/DDBJ databases">
        <title>Perkinsus chesapeaki whole genome sequence.</title>
        <authorList>
            <person name="Bogema D.R."/>
        </authorList>
    </citation>
    <scope>NUCLEOTIDE SEQUENCE [LARGE SCALE GENOMIC DNA]</scope>
    <source>
        <strain evidence="3">ATCC PRA-425</strain>
    </source>
</reference>
<dbReference type="AlphaFoldDB" id="A0A7J6LGL2"/>
<feature type="compositionally biased region" description="Acidic residues" evidence="1">
    <location>
        <begin position="118"/>
        <end position="133"/>
    </location>
</feature>
<feature type="chain" id="PRO_5029660849" evidence="2">
    <location>
        <begin position="22"/>
        <end position="451"/>
    </location>
</feature>
<evidence type="ECO:0000256" key="2">
    <source>
        <dbReference type="SAM" id="SignalP"/>
    </source>
</evidence>
<evidence type="ECO:0000256" key="1">
    <source>
        <dbReference type="SAM" id="MobiDB-lite"/>
    </source>
</evidence>
<protein>
    <submittedName>
        <fullName evidence="3">Uncharacterized protein</fullName>
    </submittedName>
</protein>
<feature type="compositionally biased region" description="Acidic residues" evidence="1">
    <location>
        <begin position="176"/>
        <end position="191"/>
    </location>
</feature>
<feature type="compositionally biased region" description="Basic and acidic residues" evidence="1">
    <location>
        <begin position="76"/>
        <end position="89"/>
    </location>
</feature>